<dbReference type="InterPro" id="IPR023815">
    <property type="entry name" value="CRISPR-assoc_Csx19"/>
</dbReference>
<name>A0A1W7D4A3_9ACTN</name>
<sequence length="195" mass="20564">MTTTLHGAAHPGVPLATAITAHFATPPSTGATALLTAPASYRVALVEPDGTCTAPDGPVDLSAVYEARVFTAGAELRWLGEANGPGRAVVLTEDPALLPEHFPETDGLAVDAIDTLDTHHLLWGEAASQDGDWTTLSSARIGTLAVPVRTSGRVRLTSRQYVAVEPEHGNAHVVEERLIRLEPYAIPTPQEDARP</sequence>
<dbReference type="Proteomes" id="UP000194218">
    <property type="component" value="Chromosome"/>
</dbReference>
<keyword evidence="2" id="KW-1185">Reference proteome</keyword>
<dbReference type="AlphaFoldDB" id="A0A1W7D4A3"/>
<dbReference type="KEGG" id="smao:CAG99_26630"/>
<dbReference type="RefSeq" id="WP_086161768.1">
    <property type="nucleotide sequence ID" value="NZ_CP021121.1"/>
</dbReference>
<proteinExistence type="predicted"/>
<dbReference type="OrthoDB" id="4332557at2"/>
<protein>
    <submittedName>
        <fullName evidence="1">CRISPR-associated protein</fullName>
    </submittedName>
</protein>
<evidence type="ECO:0000313" key="2">
    <source>
        <dbReference type="Proteomes" id="UP000194218"/>
    </source>
</evidence>
<reference evidence="1 2" key="1">
    <citation type="submission" date="2017-05" db="EMBL/GenBank/DDBJ databases">
        <title>Complete genome sequence of Streptomyces sp. SCSIO 03032 revealed the diverse biosynthetic pathways for its bioactive secondary metabolites.</title>
        <authorList>
            <person name="Ma L."/>
            <person name="Zhu Y."/>
            <person name="Zhang W."/>
            <person name="Zhang G."/>
            <person name="Tian X."/>
            <person name="Zhang S."/>
            <person name="Zhang C."/>
        </authorList>
    </citation>
    <scope>NUCLEOTIDE SEQUENCE [LARGE SCALE GENOMIC DNA]</scope>
    <source>
        <strain evidence="1 2">SCSIO 03032</strain>
    </source>
</reference>
<gene>
    <name evidence="1" type="ORF">CAG99_26630</name>
</gene>
<dbReference type="EMBL" id="CP021121">
    <property type="protein sequence ID" value="ARQ71933.1"/>
    <property type="molecule type" value="Genomic_DNA"/>
</dbReference>
<dbReference type="NCBIfam" id="TIGR03984">
    <property type="entry name" value="CRISPR-associated protein Csx19"/>
    <property type="match status" value="1"/>
</dbReference>
<evidence type="ECO:0000313" key="1">
    <source>
        <dbReference type="EMBL" id="ARQ71933.1"/>
    </source>
</evidence>
<accession>A0A1W7D4A3</accession>
<organism evidence="1 2">
    <name type="scientific">Streptomyces marincola</name>
    <dbReference type="NCBI Taxonomy" id="2878388"/>
    <lineage>
        <taxon>Bacteria</taxon>
        <taxon>Bacillati</taxon>
        <taxon>Actinomycetota</taxon>
        <taxon>Actinomycetes</taxon>
        <taxon>Kitasatosporales</taxon>
        <taxon>Streptomycetaceae</taxon>
        <taxon>Streptomyces</taxon>
    </lineage>
</organism>